<dbReference type="SUPFAM" id="SSF58113">
    <property type="entry name" value="Apolipoprotein A-I"/>
    <property type="match status" value="1"/>
</dbReference>
<feature type="coiled-coil region" evidence="1">
    <location>
        <begin position="165"/>
        <end position="205"/>
    </location>
</feature>
<evidence type="ECO:0000256" key="1">
    <source>
        <dbReference type="SAM" id="Coils"/>
    </source>
</evidence>
<reference evidence="4 5" key="1">
    <citation type="journal article" date="2017" name="BMC Genomics">
        <title>Whole-genome assembly of Babesia ovata and comparative genomics between closely related pathogens.</title>
        <authorList>
            <person name="Yamagishi J."/>
            <person name="Asada M."/>
            <person name="Hakimi H."/>
            <person name="Tanaka T.Q."/>
            <person name="Sugimoto C."/>
            <person name="Kawazu S."/>
        </authorList>
    </citation>
    <scope>NUCLEOTIDE SEQUENCE [LARGE SCALE GENOMIC DNA]</scope>
    <source>
        <strain evidence="4 5">Miyake</strain>
    </source>
</reference>
<proteinExistence type="predicted"/>
<keyword evidence="3" id="KW-0472">Membrane</keyword>
<evidence type="ECO:0008006" key="6">
    <source>
        <dbReference type="Google" id="ProtNLM"/>
    </source>
</evidence>
<keyword evidence="3" id="KW-0812">Transmembrane</keyword>
<evidence type="ECO:0000313" key="4">
    <source>
        <dbReference type="EMBL" id="GBE63114.1"/>
    </source>
</evidence>
<dbReference type="EMBL" id="BDSA01000015">
    <property type="protein sequence ID" value="GBE63114.1"/>
    <property type="molecule type" value="Genomic_DNA"/>
</dbReference>
<feature type="coiled-coil region" evidence="1">
    <location>
        <begin position="2844"/>
        <end position="2871"/>
    </location>
</feature>
<dbReference type="InterPro" id="IPR050163">
    <property type="entry name" value="Apolipoprotein_A1/A4/E"/>
</dbReference>
<organism evidence="4 5">
    <name type="scientific">Babesia ovata</name>
    <dbReference type="NCBI Taxonomy" id="189622"/>
    <lineage>
        <taxon>Eukaryota</taxon>
        <taxon>Sar</taxon>
        <taxon>Alveolata</taxon>
        <taxon>Apicomplexa</taxon>
        <taxon>Aconoidasida</taxon>
        <taxon>Piroplasmida</taxon>
        <taxon>Babesiidae</taxon>
        <taxon>Babesia</taxon>
    </lineage>
</organism>
<evidence type="ECO:0000256" key="3">
    <source>
        <dbReference type="SAM" id="Phobius"/>
    </source>
</evidence>
<accession>A0A2H6KJE8</accession>
<feature type="compositionally biased region" description="Pro residues" evidence="2">
    <location>
        <begin position="2062"/>
        <end position="2072"/>
    </location>
</feature>
<feature type="transmembrane region" description="Helical" evidence="3">
    <location>
        <begin position="3809"/>
        <end position="3832"/>
    </location>
</feature>
<feature type="region of interest" description="Disordered" evidence="2">
    <location>
        <begin position="1893"/>
        <end position="1931"/>
    </location>
</feature>
<evidence type="ECO:0000313" key="5">
    <source>
        <dbReference type="Proteomes" id="UP000236319"/>
    </source>
</evidence>
<name>A0A2H6KJE8_9APIC</name>
<keyword evidence="1" id="KW-0175">Coiled coil</keyword>
<dbReference type="VEuPathDB" id="PiroplasmaDB:BOVATA_046070"/>
<gene>
    <name evidence="4" type="ORF">BOVATA_046070</name>
</gene>
<dbReference type="GeneID" id="39876884"/>
<evidence type="ECO:0000256" key="2">
    <source>
        <dbReference type="SAM" id="MobiDB-lite"/>
    </source>
</evidence>
<feature type="region of interest" description="Disordered" evidence="2">
    <location>
        <begin position="2057"/>
        <end position="2076"/>
    </location>
</feature>
<feature type="compositionally biased region" description="Basic residues" evidence="2">
    <location>
        <begin position="1914"/>
        <end position="1931"/>
    </location>
</feature>
<dbReference type="PANTHER" id="PTHR18976">
    <property type="entry name" value="APOLIPOPROTEIN"/>
    <property type="match status" value="1"/>
</dbReference>
<feature type="region of interest" description="Disordered" evidence="2">
    <location>
        <begin position="1959"/>
        <end position="2016"/>
    </location>
</feature>
<comment type="caution">
    <text evidence="4">The sequence shown here is derived from an EMBL/GenBank/DDBJ whole genome shotgun (WGS) entry which is preliminary data.</text>
</comment>
<keyword evidence="3" id="KW-1133">Transmembrane helix</keyword>
<feature type="region of interest" description="Disordered" evidence="2">
    <location>
        <begin position="98"/>
        <end position="121"/>
    </location>
</feature>
<sequence>MTITMIQIALDDIDARRISLGTLAGQLSGFIGGGDEVQKAILYGLHSNVTQLEKLLETSCGGEGCNCYDKNFRDGDLKNLQKQINDVDKIATKINSLKKQKDEKSKAPGKAPPGSESEIEEHKKKLEELKKEIFSQSSQLTKQITTVISAVQSKISELQLKKYSVDSLQFQVNDLKKKIEEQKNNEHLKNKLDKAEKALKIAKESFTEKDSKSLEYHQKSLTSLKSLQGLCEHCKDFKNNESKDPKDILNNLCSGLEKILGYHDGNYTGTGIVYSDLDRLCDGVMSFLHGVLESVKEDDSVTTYDIHDTNKIKNLPSKIGEFMHNGSNKFQEAIAHVSNALRAWSGELEGRKKAFQVALSTLKDDKLTNMSTALSTLDSCPPDKVTDGLLKCILRAGELEEAFCEAHTEYDKLDSSLKNKLLDNMHKLELHVRTFVASASNGELWQLVEMAEYQLEALRDNVTSKVRNRVEQMRNAINDAILELRKKIHEVSEELKGYVDSLEEWIKEAVIVINDIMQNDVERIIDEEPGWQNRDKINRIATALKDWGENVNSYVEKMKNQIGENVTMALQAVKTMDTKVKENLFKVREGIKGAIWDHVDQTIVPTFAMIKSQIVNETGKSGELNTNWGVLKTTITRLVGLLTDKGKGLRQIVEQLNEYVAKFKIQSNGECGFDNIVQQWMADILGKEPVTGYVDLYVDINQRSNYFQTQGQGGLKDTIMRYIKENIEPKLKVIVKKVPAIGSSQGTVEAKLKSIHKSLASFAEELTGNSQNDDLKSPKIVSEIVAKYESDGLLTSQSGGRGRHDTGPLHSAVKNIVSELSARARTAAYKLAWLVRSGGNEANIGNVETAINRVHKIKEQFDGENNVNDNSWQDSGFKIDDALKAVQPAISQLDIAFKKPKVDEVVDKMLTAEIGQYDPPAGRQGVPPSKVTLSDKFTGYHEYVKLNASLSTPPTGTPEANEGSLPQAIKKIETDASGYDVKATKETLKTWSEEITQNLTDLFKAFSQAGSIIHRLLNNLKKDNIETQLKQMKELIEIMRKDRLAPLAEQANNIIKLTNEQSAAAIADIQFFVQTAVADTTREMQKKARYEYLNKVDPMFNGMKRQVEKQIEQINKTINDDSASGPKGLLRKLKGIVGRLNQHGDITVLSTGCSVVVTGLLGYVKHQLPVKNDIRSRLKSLYFFMQTLFEQLCTSKHFDDTFSKNLETLKTRLAAITPKLFEGQQNGVLLDALCTGLKDMIAQLQRVYINAYDGADPIKEWFEPQSSVQADEPAVGSPGAPKSELTDDGRNCAKVFFTLVQTLYGDLRTLRRECKDKAVWNKKQIYENLGKGKNPLGVFLKGCGYRVDYDDISYDGELRNKPDCNGQKIFDLLENTQQIFKPDNSDPGNLVNLHVYVSTYYEVCHRKHTEKPKAPSSVYHMLRWLCGMRYNAMYSQLRDYVTTLIKPPGDVTQPSHAWKYEVDATSTFTALDVQFALLDVCNHAEIILTSILGHGHEDGVYAVDFNTNADGLSYPSNSSQCFDMFVEIVNRVHHQFSFLCEQFYFESTYSSWRDCYYGRDVGGSGWKRNDNLCPNQECNLRTNQNADQSGNLSANLSPNQICEQHPKCGVKSPLQSFLEDGLQGFLPHSISTVGCGVKCTMANHNGIPCKTPMGFSEISVKASHTKNGDYLREVLEKFCGNLNSPLRKVCLYIRCLSPRTPQTLNEMFAFYYGFMHHWGGDGRDHRYTAFTTALQNANFGQGYKELDPTVILNRSKHLVTHSDGDLSSIVSCDGGNASNCGRYLKPLGIDVSGVYSKKHADKYLSWIVYLTETFYDLLKKLYDDCDAKCGNKGSNCVAKCCVKDCSKKSSSQKSPRIHDSRCQSIVTCKSTLPTLSKYGFVFCPLVAVAPVPGAHRRRPPRRPEDSLPPEITRKPPHRRAVAARRRTRQGTRQRQVLLTIIVPSRVICVSLTHPPTQPLTHSLNHSLNQPLTHPLNHPPNHSPTHSTNHSPTHSTTQPLNHSHTHTLNHPLTHSLNHPLTHILNHSTTHPLTQPLNHSLTHSLKHSTTQPLTSLLHWSLRSLPPPPPSPPPSASSTQTLIFHFLPPPPKSPFLQPSSPSIALFRPFTPLTLSTHLPRCLLDLKSPFSKLPQIALKMSLIIPFLMLTFAYQSPQNASEIVKFNKDLQSHNASKRSLETLKELCGYADKIQKNLVDQNPSKNLLESLCTGLEKFLGYENGNYTGEGIVYSDLDRLCDGVMSFLHGVLESVKEDDNVTQYNNYIKSSNINDGLDKVLQLLTSLIGTGRVGLSDSVGSVKGWLEKYNEEVEEKTEAVKNALKNIRDNIADRDIQKIELAKSNGLKAMHEAFRWSLNDLDGNMKTLRENSIGYNALDKGLKSRLDIALGRIETGINVLKHSAETKGLMERVQYMDEQLVEQGKNIEREIDFTSKQLQKTLADEFNNVISHIDRLNAKKGEGFVYLKRAVEQAQTFMRDKFNNEYKIEISNLFNAIQMQVENVHRELQENKIVLGSMVQYVQDHFREIQRGVGNKTNGDGIEHNWHMLKGCIELHLKKIYKSDKSKKEGHLGDIENAVREYAGEFKKGQFKFKVEEWTKEVLKKGGTIYSSIDGYVEINKGKYFQKSGTEAEESVIKHIRKVVDPHINSIVEIHDKKVEKLDDADVSTNLTKIKDSIDSFASQLEAHIKSSKFKISNIVTEIEQEYERDNTLLVQGSARGTHDKQLLNSAVKNIVSGVAAKAQRAAAELEWFVKKITVDKNKSNSSIAAEIDAAIKQVEEISKHMNGSDKSSLGNRITTKFAEVKANIDLLGNIVGTTGQELKTEVDKLQSGVLAKLETLKKYENGTGDEVVINDKKQKAEEKMKHLREQLDEKINYIGEKVNDADRSLKGTIDAVINAVSVAQRQSMKSVQDLQTTLIQKVKDVFNILTNQVQDMFADQTIAHLTALKSLVSAQLAEIKSIISRDRITGPKGLLRLVKISLRSITFDHKTMRPLAVEIKKYFEDLCHYLQSQSDITDQAPQIKTLHASLDNVFDKLLHHQHFHHAVSTARQAFEDALQQFPADTFPDAPKSVLKPLKQGLEKFAQELRKQYVSRYSGAAERFEWTQSVDDTKPQETVPSEKAMKCAKVLVTIMDGVQKHLGDLSREGNNNKTTQIHSGLINKPGAPAGKSGAQPEQIKNALGTAFAARGFNVATDKDKQDGELQRSDQMQGSHIHTRITQEITGAKSIPGLMKWKEEQNAKQKVKPSGAVSINIIDIVDYLIEHLVNYYKVCHYIPQRTRPPTTVYEMLQWVTGLKYNHVYDGVKNHIKTLFPKRDGHTNDPDYSRIKSSDLKLPATTEIKYDELADALGKVCSRSRSTLKAILGHGHPDGRYAVEFNTNTDNLSYPSSPAQCFDTLVDVLNRIYHQLRFLYAQCQNGRSRGGWEECHYGRYIGGSSWSCNEKQCANLDCNLSATQKGNQTATQNTKQRCDQHPSCGVKSPLQSFLEDGLVGYLPHRLTKVGCGVKCSLGNHFGKPCLTPMGFADIGIAASRTRTGKHFFSALYRLCGRPESPLTRICSMLSCLLRRAPQTLGDILAFYHTYLQNYSGSGKEHKITAFDKAVIDANFGNNETKLHVLSIQGSKNHSEQHSKGDLFGLLGCNPKSTTCLPCGPYLGSISEDIRLHYSKEHAGNYLSWVVYITETFYDLLKQLCEECCNNCNKPGINCRGKKCDKTCIVKYTTNENGKSISPANGDKHTNDCKTIMNCPATHPTLYAYGFTFGSRYQLSGENGSERQRTCEDFCQALETVCSDSSLIARLVHEYIPKFLWAIREKFSITLLTLWSLSLLYLLHIAVVRLDVLRIRSHLRSPSSHRIAAQSLLAAARVKALANVKYFSP</sequence>
<dbReference type="RefSeq" id="XP_028869357.1">
    <property type="nucleotide sequence ID" value="XM_029013524.1"/>
</dbReference>
<keyword evidence="5" id="KW-1185">Reference proteome</keyword>
<feature type="compositionally biased region" description="Low complexity" evidence="2">
    <location>
        <begin position="1982"/>
        <end position="1998"/>
    </location>
</feature>
<feature type="compositionally biased region" description="Polar residues" evidence="2">
    <location>
        <begin position="1999"/>
        <end position="2016"/>
    </location>
</feature>
<dbReference type="Proteomes" id="UP000236319">
    <property type="component" value="Unassembled WGS sequence"/>
</dbReference>
<protein>
    <recommendedName>
        <fullName evidence="6">Extracellular matrix-binding ebh</fullName>
    </recommendedName>
</protein>
<dbReference type="PANTHER" id="PTHR18976:SF34">
    <property type="entry name" value="LIPID-BINDING PROTEIN"/>
    <property type="match status" value="1"/>
</dbReference>